<name>A0A543JQV9_9PSEU</name>
<sequence length="293" mass="32342">MQASNYAFVRVANDVVGANARIKTPDDSKSFLAEGGELSDLLRRISWGERSSRADGTEREIVIRFQSCGVQCVKYLLKSDPTFVGCKRIPVVVTVENQSIVNLLDDTRAGATVVYEDGPCSLRAHHGSFAKSVSGPAKTRTNRPGELTTRKHQASDQTGQRGRRWYTQKGDPPRQTCLRGGVDINSSYLPAQIAEQNREDGDWQHNESPASTHHSLVTLRKPATCLLDTLFHACNLPQCALGHRWPKHVVYKSSRADQTALRPLVLGGGRVETVDQPKNTDHVDNGSCWLKEA</sequence>
<dbReference type="Proteomes" id="UP000316628">
    <property type="component" value="Unassembled WGS sequence"/>
</dbReference>
<reference evidence="2 3" key="1">
    <citation type="submission" date="2019-06" db="EMBL/GenBank/DDBJ databases">
        <title>Sequencing the genomes of 1000 actinobacteria strains.</title>
        <authorList>
            <person name="Klenk H.-P."/>
        </authorList>
    </citation>
    <scope>NUCLEOTIDE SEQUENCE [LARGE SCALE GENOMIC DNA]</scope>
    <source>
        <strain evidence="2 3">DSM 45456</strain>
    </source>
</reference>
<feature type="region of interest" description="Disordered" evidence="1">
    <location>
        <begin position="131"/>
        <end position="179"/>
    </location>
</feature>
<dbReference type="AlphaFoldDB" id="A0A543JQV9"/>
<accession>A0A543JQV9</accession>
<comment type="caution">
    <text evidence="2">The sequence shown here is derived from an EMBL/GenBank/DDBJ whole genome shotgun (WGS) entry which is preliminary data.</text>
</comment>
<gene>
    <name evidence="2" type="ORF">FHX81_7704</name>
</gene>
<evidence type="ECO:0000313" key="3">
    <source>
        <dbReference type="Proteomes" id="UP000316628"/>
    </source>
</evidence>
<keyword evidence="3" id="KW-1185">Reference proteome</keyword>
<evidence type="ECO:0000256" key="1">
    <source>
        <dbReference type="SAM" id="MobiDB-lite"/>
    </source>
</evidence>
<evidence type="ECO:0000313" key="2">
    <source>
        <dbReference type="EMBL" id="TQM85229.1"/>
    </source>
</evidence>
<proteinExistence type="predicted"/>
<dbReference type="EMBL" id="VFPP01000001">
    <property type="protein sequence ID" value="TQM85229.1"/>
    <property type="molecule type" value="Genomic_DNA"/>
</dbReference>
<protein>
    <submittedName>
        <fullName evidence="2">Uncharacterized protein</fullName>
    </submittedName>
</protein>
<organism evidence="2 3">
    <name type="scientific">Saccharothrix saharensis</name>
    <dbReference type="NCBI Taxonomy" id="571190"/>
    <lineage>
        <taxon>Bacteria</taxon>
        <taxon>Bacillati</taxon>
        <taxon>Actinomycetota</taxon>
        <taxon>Actinomycetes</taxon>
        <taxon>Pseudonocardiales</taxon>
        <taxon>Pseudonocardiaceae</taxon>
        <taxon>Saccharothrix</taxon>
    </lineage>
</organism>